<dbReference type="PANTHER" id="PTHR42911:SF1">
    <property type="entry name" value="MODULATOR OF FTSH PROTEASE HFLC"/>
    <property type="match status" value="1"/>
</dbReference>
<dbReference type="Pfam" id="PF01145">
    <property type="entry name" value="Band_7"/>
    <property type="match status" value="1"/>
</dbReference>
<dbReference type="Gene3D" id="3.30.479.30">
    <property type="entry name" value="Band 7 domain"/>
    <property type="match status" value="1"/>
</dbReference>
<dbReference type="InterPro" id="IPR001107">
    <property type="entry name" value="Band_7"/>
</dbReference>
<dbReference type="EMBL" id="JRFJ01000002">
    <property type="protein sequence ID" value="KHJ54753.1"/>
    <property type="molecule type" value="Genomic_DNA"/>
</dbReference>
<evidence type="ECO:0000259" key="8">
    <source>
        <dbReference type="SMART" id="SM00244"/>
    </source>
</evidence>
<keyword evidence="5" id="KW-0472">Membrane</keyword>
<dbReference type="GO" id="GO:0016020">
    <property type="term" value="C:membrane"/>
    <property type="evidence" value="ECO:0007669"/>
    <property type="project" value="UniProtKB-SubCell"/>
</dbReference>
<feature type="compositionally biased region" description="Low complexity" evidence="7">
    <location>
        <begin position="310"/>
        <end position="323"/>
    </location>
</feature>
<dbReference type="CDD" id="cd03405">
    <property type="entry name" value="SPFH_HflC"/>
    <property type="match status" value="1"/>
</dbReference>
<dbReference type="InterPro" id="IPR036013">
    <property type="entry name" value="Band_7/SPFH_dom_sf"/>
</dbReference>
<feature type="region of interest" description="Disordered" evidence="7">
    <location>
        <begin position="293"/>
        <end position="323"/>
    </location>
</feature>
<evidence type="ECO:0000256" key="3">
    <source>
        <dbReference type="ARBA" id="ARBA00022692"/>
    </source>
</evidence>
<evidence type="ECO:0000313" key="10">
    <source>
        <dbReference type="Proteomes" id="UP000030826"/>
    </source>
</evidence>
<evidence type="ECO:0000313" key="9">
    <source>
        <dbReference type="EMBL" id="KHJ54753.1"/>
    </source>
</evidence>
<evidence type="ECO:0000256" key="2">
    <source>
        <dbReference type="ARBA" id="ARBA00007862"/>
    </source>
</evidence>
<comment type="similarity">
    <text evidence="2 6">Belongs to the band 7/mec-2 family. HflC subfamily.</text>
</comment>
<accession>A0A0B1Q1V6</accession>
<dbReference type="STRING" id="370622.LA66_09235"/>
<keyword evidence="4" id="KW-1133">Transmembrane helix</keyword>
<dbReference type="Proteomes" id="UP000030826">
    <property type="component" value="Unassembled WGS sequence"/>
</dbReference>
<dbReference type="PANTHER" id="PTHR42911">
    <property type="entry name" value="MODULATOR OF FTSH PROTEASE HFLC"/>
    <property type="match status" value="1"/>
</dbReference>
<dbReference type="RefSeq" id="WP_039191691.1">
    <property type="nucleotide sequence ID" value="NZ_JRFJ01000002.1"/>
</dbReference>
<comment type="caution">
    <text evidence="9">The sequence shown here is derived from an EMBL/GenBank/DDBJ whole genome shotgun (WGS) entry which is preliminary data.</text>
</comment>
<evidence type="ECO:0000256" key="5">
    <source>
        <dbReference type="ARBA" id="ARBA00023136"/>
    </source>
</evidence>
<sequence>MSNRFYAVLATVAVALLFVWNSAFIVSERQQALVLRFGEIQRVIQQPGLYFKMPFAFAQADNVQLLPKRLLRSDLNNLRVQVSGGAFYDVDAFMVYRIENPALFRRGVRGGQLDEAERLLLTRFDSAIRATYGRRSFSAALSDERASMMVEVRDQVRPEAQRLGIDLVDVRIGRTDLTPEISERTYERMAAERLAEAERLRAEGQVRARTLRANTDREASETVAGARREAAVLQGLGEAERNATFAEVFSRNPQFFEFYRSMQAYRTALEGTGTTMVLSPDSEFFRYFGTDGSDIDGNLTPPRETPPATGPAAATPSSAAIGN</sequence>
<evidence type="ECO:0000256" key="1">
    <source>
        <dbReference type="ARBA" id="ARBA00004167"/>
    </source>
</evidence>
<dbReference type="SMART" id="SM00244">
    <property type="entry name" value="PHB"/>
    <property type="match status" value="1"/>
</dbReference>
<comment type="function">
    <text evidence="6">HflC and HflK could regulate a protease.</text>
</comment>
<feature type="domain" description="Band 7" evidence="8">
    <location>
        <begin position="21"/>
        <end position="189"/>
    </location>
</feature>
<reference evidence="9 10" key="1">
    <citation type="submission" date="2014-09" db="EMBL/GenBank/DDBJ databases">
        <title>Isolation and characterization of Aurantimonas altamirensis ON-56566 from clinical sample following a dog bite.</title>
        <authorList>
            <person name="Eshaghi A."/>
            <person name="Li A."/>
            <person name="Shahinas D."/>
            <person name="Bahn P."/>
            <person name="Kus J.V."/>
            <person name="Patel S.N."/>
        </authorList>
    </citation>
    <scope>NUCLEOTIDE SEQUENCE [LARGE SCALE GENOMIC DNA]</scope>
    <source>
        <strain evidence="9 10">ON-56566</strain>
    </source>
</reference>
<evidence type="ECO:0000256" key="7">
    <source>
        <dbReference type="SAM" id="MobiDB-lite"/>
    </source>
</evidence>
<organism evidence="9 10">
    <name type="scientific">Aureimonas altamirensis</name>
    <dbReference type="NCBI Taxonomy" id="370622"/>
    <lineage>
        <taxon>Bacteria</taxon>
        <taxon>Pseudomonadati</taxon>
        <taxon>Pseudomonadota</taxon>
        <taxon>Alphaproteobacteria</taxon>
        <taxon>Hyphomicrobiales</taxon>
        <taxon>Aurantimonadaceae</taxon>
        <taxon>Aureimonas</taxon>
    </lineage>
</organism>
<name>A0A0B1Q1V6_9HYPH</name>
<evidence type="ECO:0000256" key="4">
    <source>
        <dbReference type="ARBA" id="ARBA00022989"/>
    </source>
</evidence>
<dbReference type="AlphaFoldDB" id="A0A0B1Q1V6"/>
<dbReference type="OrthoDB" id="9812991at2"/>
<comment type="subcellular location">
    <subcellularLocation>
        <location evidence="1">Membrane</location>
        <topology evidence="1">Single-pass membrane protein</topology>
    </subcellularLocation>
</comment>
<proteinExistence type="inferred from homology"/>
<dbReference type="InterPro" id="IPR010200">
    <property type="entry name" value="HflC"/>
</dbReference>
<keyword evidence="3" id="KW-0812">Transmembrane</keyword>
<dbReference type="SUPFAM" id="SSF117892">
    <property type="entry name" value="Band 7/SPFH domain"/>
    <property type="match status" value="1"/>
</dbReference>
<evidence type="ECO:0000256" key="6">
    <source>
        <dbReference type="PIRNR" id="PIRNR005651"/>
    </source>
</evidence>
<dbReference type="PIRSF" id="PIRSF005651">
    <property type="entry name" value="HflC"/>
    <property type="match status" value="1"/>
</dbReference>
<protein>
    <recommendedName>
        <fullName evidence="6">Protein HflC</fullName>
    </recommendedName>
</protein>
<gene>
    <name evidence="9" type="ORF">LA66_09235</name>
</gene>